<dbReference type="Proteomes" id="UP000494040">
    <property type="component" value="Unassembled WGS sequence"/>
</dbReference>
<dbReference type="GeneID" id="106669588"/>
<keyword evidence="2" id="KW-1185">Reference proteome</keyword>
<reference evidence="1" key="1">
    <citation type="submission" date="2022-01" db="UniProtKB">
        <authorList>
            <consortium name="EnsemblMetazoa"/>
        </authorList>
    </citation>
    <scope>IDENTIFICATION</scope>
</reference>
<name>A0A8I6S7C5_CIMLE</name>
<protein>
    <submittedName>
        <fullName evidence="1">Uncharacterized protein</fullName>
    </submittedName>
</protein>
<dbReference type="EnsemblMetazoa" id="XM_014399162.2">
    <property type="protein sequence ID" value="XP_014254648.1"/>
    <property type="gene ID" value="LOC106669588"/>
</dbReference>
<accession>A0A8I6S7C5</accession>
<dbReference type="RefSeq" id="XP_014254648.1">
    <property type="nucleotide sequence ID" value="XM_014399162.2"/>
</dbReference>
<proteinExistence type="predicted"/>
<evidence type="ECO:0000313" key="2">
    <source>
        <dbReference type="Proteomes" id="UP000494040"/>
    </source>
</evidence>
<dbReference type="KEGG" id="clec:106669588"/>
<evidence type="ECO:0000313" key="1">
    <source>
        <dbReference type="EnsemblMetazoa" id="XP_014254648.1"/>
    </source>
</evidence>
<sequence>MKTFLPAAMIFGQIHAPSSNRSEMNVQRDFYMKALTNIGYAINTSWDLEQVEKLLFKCSTKRKTILKKVACAIENKDRDDYTDEELLRVINSIVHIPKNLDKSFIEGVTTKSIQKKLWSSIFHELKHLSFVEPAKQISVEKYFYFLNKLVIEKKFPYDTAVEMFGVQEECNETEGPNVTADLIAELDKTIMETKAKMKISHTDEIVEVPTFEKIDCLVKPLADFNKRCKEKEIKCDENVITEVTCKLENITDSFKTISDIKSLQGEENFLKYGVLCN</sequence>
<organism evidence="1 2">
    <name type="scientific">Cimex lectularius</name>
    <name type="common">Bed bug</name>
    <name type="synonym">Acanthia lectularia</name>
    <dbReference type="NCBI Taxonomy" id="79782"/>
    <lineage>
        <taxon>Eukaryota</taxon>
        <taxon>Metazoa</taxon>
        <taxon>Ecdysozoa</taxon>
        <taxon>Arthropoda</taxon>
        <taxon>Hexapoda</taxon>
        <taxon>Insecta</taxon>
        <taxon>Pterygota</taxon>
        <taxon>Neoptera</taxon>
        <taxon>Paraneoptera</taxon>
        <taxon>Hemiptera</taxon>
        <taxon>Heteroptera</taxon>
        <taxon>Panheteroptera</taxon>
        <taxon>Cimicomorpha</taxon>
        <taxon>Cimicidae</taxon>
        <taxon>Cimex</taxon>
    </lineage>
</organism>
<dbReference type="AlphaFoldDB" id="A0A8I6S7C5"/>